<feature type="transmembrane region" description="Helical" evidence="1">
    <location>
        <begin position="109"/>
        <end position="128"/>
    </location>
</feature>
<evidence type="ECO:0000313" key="2">
    <source>
        <dbReference type="EMBL" id="SQJ13706.1"/>
    </source>
</evidence>
<dbReference type="Proteomes" id="UP000249008">
    <property type="component" value="Chromosome 1"/>
</dbReference>
<reference evidence="2 3" key="1">
    <citation type="submission" date="2018-06" db="EMBL/GenBank/DDBJ databases">
        <authorList>
            <consortium name="Pathogen Informatics"/>
            <person name="Doyle S."/>
        </authorList>
    </citation>
    <scope>NUCLEOTIDE SEQUENCE [LARGE SCALE GENOMIC DNA]</scope>
    <source>
        <strain evidence="2 3">NCTC12112</strain>
    </source>
</reference>
<feature type="transmembrane region" description="Helical" evidence="1">
    <location>
        <begin position="12"/>
        <end position="29"/>
    </location>
</feature>
<dbReference type="RefSeq" id="WP_005979587.1">
    <property type="nucleotide sequence ID" value="NZ_CABKNW010000004.1"/>
</dbReference>
<feature type="transmembrane region" description="Helical" evidence="1">
    <location>
        <begin position="65"/>
        <end position="83"/>
    </location>
</feature>
<evidence type="ECO:0000313" key="3">
    <source>
        <dbReference type="Proteomes" id="UP000249008"/>
    </source>
</evidence>
<keyword evidence="1" id="KW-1133">Transmembrane helix</keyword>
<dbReference type="EMBL" id="LS483487">
    <property type="protein sequence ID" value="SQJ13706.1"/>
    <property type="molecule type" value="Genomic_DNA"/>
</dbReference>
<proteinExistence type="predicted"/>
<name>A0AAX2JF98_9FUSO</name>
<accession>A0AAX2JF98</accession>
<dbReference type="KEGG" id="ful:C4N20_05055"/>
<dbReference type="GeneID" id="78454165"/>
<keyword evidence="1" id="KW-0812">Transmembrane</keyword>
<keyword evidence="1" id="KW-0472">Membrane</keyword>
<evidence type="ECO:0008006" key="4">
    <source>
        <dbReference type="Google" id="ProtNLM"/>
    </source>
</evidence>
<feature type="transmembrane region" description="Helical" evidence="1">
    <location>
        <begin position="156"/>
        <end position="173"/>
    </location>
</feature>
<organism evidence="2 3">
    <name type="scientific">Fusobacterium ulcerans</name>
    <dbReference type="NCBI Taxonomy" id="861"/>
    <lineage>
        <taxon>Bacteria</taxon>
        <taxon>Fusobacteriati</taxon>
        <taxon>Fusobacteriota</taxon>
        <taxon>Fusobacteriia</taxon>
        <taxon>Fusobacteriales</taxon>
        <taxon>Fusobacteriaceae</taxon>
        <taxon>Fusobacterium</taxon>
    </lineage>
</organism>
<gene>
    <name evidence="2" type="ORF">NCTC12112_02897</name>
</gene>
<evidence type="ECO:0000256" key="1">
    <source>
        <dbReference type="SAM" id="Phobius"/>
    </source>
</evidence>
<sequence>MDFLIKFFDKVSFAGIVVSFTAYFLGIRFPDWDFKFNLKHRSILTHSPLILLMLIRFYERDSNDTFRYFLIGFALALSLHFIFDLYPKGWEGGALLKIPVVGISCNPQITKTLLIFFIALSSIIAVAYTKNSMEFLYLFSLGIFTILKNMKKEGKLIRPLFSYSFFLLVIGCIKYKDIFKFLESGIDLAFKRVSMFF</sequence>
<feature type="transmembrane region" description="Helical" evidence="1">
    <location>
        <begin position="41"/>
        <end position="58"/>
    </location>
</feature>
<protein>
    <recommendedName>
        <fullName evidence="4">Metal-dependent hydrolase</fullName>
    </recommendedName>
</protein>
<dbReference type="AlphaFoldDB" id="A0AAX2JF98"/>